<keyword evidence="6" id="KW-1185">Reference proteome</keyword>
<accession>A0A3B1IH93</accession>
<dbReference type="GO" id="GO:0006955">
    <property type="term" value="P:immune response"/>
    <property type="evidence" value="ECO:0007669"/>
    <property type="project" value="InterPro"/>
</dbReference>
<evidence type="ECO:0000313" key="6">
    <source>
        <dbReference type="Proteomes" id="UP000018467"/>
    </source>
</evidence>
<dbReference type="PANTHER" id="PTHR12015">
    <property type="entry name" value="SMALL INDUCIBLE CYTOKINE A"/>
    <property type="match status" value="1"/>
</dbReference>
<organism evidence="5 6">
    <name type="scientific">Astyanax mexicanus</name>
    <name type="common">Blind cave fish</name>
    <name type="synonym">Astyanax fasciatus mexicanus</name>
    <dbReference type="NCBI Taxonomy" id="7994"/>
    <lineage>
        <taxon>Eukaryota</taxon>
        <taxon>Metazoa</taxon>
        <taxon>Chordata</taxon>
        <taxon>Craniata</taxon>
        <taxon>Vertebrata</taxon>
        <taxon>Euteleostomi</taxon>
        <taxon>Actinopterygii</taxon>
        <taxon>Neopterygii</taxon>
        <taxon>Teleostei</taxon>
        <taxon>Ostariophysi</taxon>
        <taxon>Characiformes</taxon>
        <taxon>Characoidei</taxon>
        <taxon>Acestrorhamphidae</taxon>
        <taxon>Acestrorhamphinae</taxon>
        <taxon>Astyanax</taxon>
    </lineage>
</organism>
<dbReference type="Pfam" id="PF00048">
    <property type="entry name" value="IL8"/>
    <property type="match status" value="1"/>
</dbReference>
<evidence type="ECO:0000256" key="1">
    <source>
        <dbReference type="ARBA" id="ARBA00022514"/>
    </source>
</evidence>
<dbReference type="CDD" id="cd00272">
    <property type="entry name" value="Chemokine_CC"/>
    <property type="match status" value="1"/>
</dbReference>
<dbReference type="SUPFAM" id="SSF54117">
    <property type="entry name" value="Interleukin 8-like chemokines"/>
    <property type="match status" value="1"/>
</dbReference>
<reference evidence="5" key="4">
    <citation type="submission" date="2025-09" db="UniProtKB">
        <authorList>
            <consortium name="Ensembl"/>
        </authorList>
    </citation>
    <scope>IDENTIFICATION</scope>
</reference>
<dbReference type="SMART" id="SM00199">
    <property type="entry name" value="SCY"/>
    <property type="match status" value="1"/>
</dbReference>
<dbReference type="GO" id="GO:0008009">
    <property type="term" value="F:chemokine activity"/>
    <property type="evidence" value="ECO:0007669"/>
    <property type="project" value="InterPro"/>
</dbReference>
<dbReference type="InterPro" id="IPR036048">
    <property type="entry name" value="Interleukin_8-like_sf"/>
</dbReference>
<dbReference type="InterPro" id="IPR001811">
    <property type="entry name" value="Chemokine_IL8-like_dom"/>
</dbReference>
<keyword evidence="1" id="KW-0202">Cytokine</keyword>
<protein>
    <recommendedName>
        <fullName evidence="4">Chemokine interleukin-8-like domain-containing protein</fullName>
    </recommendedName>
</protein>
<dbReference type="InParanoid" id="A0A3B1IH93"/>
<evidence type="ECO:0000256" key="3">
    <source>
        <dbReference type="SAM" id="SignalP"/>
    </source>
</evidence>
<dbReference type="PANTHER" id="PTHR12015:SF177">
    <property type="entry name" value="CHEMOKINE INTERLEUKIN-8-LIKE DOMAIN-CONTAINING PROTEIN"/>
    <property type="match status" value="1"/>
</dbReference>
<dbReference type="PRINTS" id="PR00436">
    <property type="entry name" value="INTERLEUKIN8"/>
</dbReference>
<reference evidence="6" key="2">
    <citation type="journal article" date="2014" name="Nat. Commun.">
        <title>The cavefish genome reveals candidate genes for eye loss.</title>
        <authorList>
            <person name="McGaugh S.E."/>
            <person name="Gross J.B."/>
            <person name="Aken B."/>
            <person name="Blin M."/>
            <person name="Borowsky R."/>
            <person name="Chalopin D."/>
            <person name="Hinaux H."/>
            <person name="Jeffery W.R."/>
            <person name="Keene A."/>
            <person name="Ma L."/>
            <person name="Minx P."/>
            <person name="Murphy D."/>
            <person name="O'Quin K.E."/>
            <person name="Retaux S."/>
            <person name="Rohner N."/>
            <person name="Searle S.M."/>
            <person name="Stahl B.A."/>
            <person name="Tabin C."/>
            <person name="Volff J.N."/>
            <person name="Yoshizawa M."/>
            <person name="Warren W.C."/>
        </authorList>
    </citation>
    <scope>NUCLEOTIDE SEQUENCE [LARGE SCALE GENOMIC DNA]</scope>
    <source>
        <strain evidence="6">female</strain>
    </source>
</reference>
<reference evidence="6" key="1">
    <citation type="submission" date="2013-03" db="EMBL/GenBank/DDBJ databases">
        <authorList>
            <person name="Jeffery W."/>
            <person name="Warren W."/>
            <person name="Wilson R.K."/>
        </authorList>
    </citation>
    <scope>NUCLEOTIDE SEQUENCE</scope>
    <source>
        <strain evidence="6">female</strain>
    </source>
</reference>
<evidence type="ECO:0000256" key="2">
    <source>
        <dbReference type="SAM" id="MobiDB-lite"/>
    </source>
</evidence>
<dbReference type="Proteomes" id="UP000018467">
    <property type="component" value="Unassembled WGS sequence"/>
</dbReference>
<dbReference type="GO" id="GO:0005615">
    <property type="term" value="C:extracellular space"/>
    <property type="evidence" value="ECO:0007669"/>
    <property type="project" value="UniProtKB-KW"/>
</dbReference>
<feature type="compositionally biased region" description="Polar residues" evidence="2">
    <location>
        <begin position="91"/>
        <end position="102"/>
    </location>
</feature>
<reference evidence="5" key="3">
    <citation type="submission" date="2025-08" db="UniProtKB">
        <authorList>
            <consortium name="Ensembl"/>
        </authorList>
    </citation>
    <scope>IDENTIFICATION</scope>
</reference>
<dbReference type="STRING" id="7994.ENSAMXP00000029051"/>
<keyword evidence="3" id="KW-0732">Signal</keyword>
<feature type="region of interest" description="Disordered" evidence="2">
    <location>
        <begin position="90"/>
        <end position="111"/>
    </location>
</feature>
<sequence>MRTELVCLTAALLLTAILCQAETGPVGKCKCLRTSNTVLQVQRVKSYYVQKSGLCHVDAVVFTTVRGITVCSNPKKPWVKKAMTVLDARTRTSSPPSLPTKNTDFRQDDTDSGPVSSVFTCKCSQISNTSKDYGFSEQNNNCCNITTLGTVTPEQMRISSVPLKALTDILSVEATVWNSSTAALLLNTTQPTKNVLGQDFMEDSLQTLETTTGLMRNLPSETFCMQITED</sequence>
<evidence type="ECO:0000259" key="4">
    <source>
        <dbReference type="SMART" id="SM00199"/>
    </source>
</evidence>
<name>A0A3B1IH93_ASTMX</name>
<dbReference type="Gene3D" id="2.40.50.40">
    <property type="match status" value="1"/>
</dbReference>
<dbReference type="GeneTree" id="ENSGT01030000235347"/>
<proteinExistence type="predicted"/>
<feature type="domain" description="Chemokine interleukin-8-like" evidence="4">
    <location>
        <begin position="26"/>
        <end position="86"/>
    </location>
</feature>
<dbReference type="Ensembl" id="ENSAMXT00000055460.1">
    <property type="protein sequence ID" value="ENSAMXP00000029051.1"/>
    <property type="gene ID" value="ENSAMXG00000036667.1"/>
</dbReference>
<dbReference type="InterPro" id="IPR039809">
    <property type="entry name" value="Chemokine_b/g/d"/>
</dbReference>
<feature type="signal peptide" evidence="3">
    <location>
        <begin position="1"/>
        <end position="21"/>
    </location>
</feature>
<evidence type="ECO:0000313" key="5">
    <source>
        <dbReference type="Ensembl" id="ENSAMXP00000029051.1"/>
    </source>
</evidence>
<feature type="chain" id="PRO_5017319132" description="Chemokine interleukin-8-like domain-containing protein" evidence="3">
    <location>
        <begin position="22"/>
        <end position="230"/>
    </location>
</feature>
<dbReference type="AlphaFoldDB" id="A0A3B1IH93"/>
<dbReference type="Bgee" id="ENSAMXG00000036667">
    <property type="expression patterns" value="Expressed in zone of skin and 13 other cell types or tissues"/>
</dbReference>